<feature type="compositionally biased region" description="Basic and acidic residues" evidence="1">
    <location>
        <begin position="182"/>
        <end position="245"/>
    </location>
</feature>
<comment type="caution">
    <text evidence="3">The sequence shown here is derived from an EMBL/GenBank/DDBJ whole genome shotgun (WGS) entry which is preliminary data.</text>
</comment>
<dbReference type="SUPFAM" id="SSF46565">
    <property type="entry name" value="Chaperone J-domain"/>
    <property type="match status" value="1"/>
</dbReference>
<gene>
    <name evidence="3" type="ORF">MKZ38_008812</name>
</gene>
<dbReference type="GO" id="GO:0042026">
    <property type="term" value="P:protein refolding"/>
    <property type="evidence" value="ECO:0007669"/>
    <property type="project" value="TreeGrafter"/>
</dbReference>
<dbReference type="GO" id="GO:0051082">
    <property type="term" value="F:unfolded protein binding"/>
    <property type="evidence" value="ECO:0007669"/>
    <property type="project" value="TreeGrafter"/>
</dbReference>
<dbReference type="PRINTS" id="PR00625">
    <property type="entry name" value="JDOMAIN"/>
</dbReference>
<dbReference type="Proteomes" id="UP001201980">
    <property type="component" value="Unassembled WGS sequence"/>
</dbReference>
<feature type="compositionally biased region" description="Basic and acidic residues" evidence="1">
    <location>
        <begin position="279"/>
        <end position="300"/>
    </location>
</feature>
<dbReference type="PROSITE" id="PS50076">
    <property type="entry name" value="DNAJ_2"/>
    <property type="match status" value="1"/>
</dbReference>
<feature type="compositionally biased region" description="Polar residues" evidence="1">
    <location>
        <begin position="414"/>
        <end position="428"/>
    </location>
</feature>
<dbReference type="EMBL" id="JAKWBI020000627">
    <property type="protein sequence ID" value="KAJ2893296.1"/>
    <property type="molecule type" value="Genomic_DNA"/>
</dbReference>
<proteinExistence type="predicted"/>
<keyword evidence="4" id="KW-1185">Reference proteome</keyword>
<feature type="region of interest" description="Disordered" evidence="1">
    <location>
        <begin position="338"/>
        <end position="459"/>
    </location>
</feature>
<feature type="compositionally biased region" description="Basic residues" evidence="1">
    <location>
        <begin position="258"/>
        <end position="278"/>
    </location>
</feature>
<feature type="domain" description="J" evidence="2">
    <location>
        <begin position="7"/>
        <end position="78"/>
    </location>
</feature>
<evidence type="ECO:0000256" key="1">
    <source>
        <dbReference type="SAM" id="MobiDB-lite"/>
    </source>
</evidence>
<feature type="compositionally biased region" description="Polar residues" evidence="1">
    <location>
        <begin position="448"/>
        <end position="459"/>
    </location>
</feature>
<dbReference type="PROSITE" id="PS00636">
    <property type="entry name" value="DNAJ_1"/>
    <property type="match status" value="1"/>
</dbReference>
<dbReference type="GO" id="GO:0005737">
    <property type="term" value="C:cytoplasm"/>
    <property type="evidence" value="ECO:0007669"/>
    <property type="project" value="TreeGrafter"/>
</dbReference>
<dbReference type="Pfam" id="PF00226">
    <property type="entry name" value="DnaJ"/>
    <property type="match status" value="1"/>
</dbReference>
<feature type="compositionally biased region" description="Low complexity" evidence="1">
    <location>
        <begin position="90"/>
        <end position="99"/>
    </location>
</feature>
<dbReference type="PANTHER" id="PTHR43096:SF10">
    <property type="entry name" value="CHAPERONE PROTEIN DNAJ A6, CHLOROPLASTIC"/>
    <property type="match status" value="1"/>
</dbReference>
<evidence type="ECO:0000313" key="4">
    <source>
        <dbReference type="Proteomes" id="UP001201980"/>
    </source>
</evidence>
<accession>A0AAD5WNF9</accession>
<dbReference type="AlphaFoldDB" id="A0AAD5WNF9"/>
<feature type="compositionally biased region" description="Basic and acidic residues" evidence="1">
    <location>
        <begin position="146"/>
        <end position="156"/>
    </location>
</feature>
<reference evidence="3" key="1">
    <citation type="submission" date="2022-07" db="EMBL/GenBank/DDBJ databases">
        <title>Draft genome sequence of Zalerion maritima ATCC 34329, a (micro)plastics degrading marine fungus.</title>
        <authorList>
            <person name="Paco A."/>
            <person name="Goncalves M.F.M."/>
            <person name="Rocha-Santos T.A.P."/>
            <person name="Alves A."/>
        </authorList>
    </citation>
    <scope>NUCLEOTIDE SEQUENCE</scope>
    <source>
        <strain evidence="3">ATCC 34329</strain>
    </source>
</reference>
<dbReference type="PANTHER" id="PTHR43096">
    <property type="entry name" value="DNAJ HOMOLOG 1, MITOCHONDRIAL-RELATED"/>
    <property type="match status" value="1"/>
</dbReference>
<dbReference type="InterPro" id="IPR001623">
    <property type="entry name" value="DnaJ_domain"/>
</dbReference>
<feature type="region of interest" description="Disordered" evidence="1">
    <location>
        <begin position="90"/>
        <end position="316"/>
    </location>
</feature>
<protein>
    <submittedName>
        <fullName evidence="3">Molecular chaperone DnaJ</fullName>
    </submittedName>
</protein>
<dbReference type="CDD" id="cd06257">
    <property type="entry name" value="DnaJ"/>
    <property type="match status" value="1"/>
</dbReference>
<evidence type="ECO:0000259" key="2">
    <source>
        <dbReference type="PROSITE" id="PS50076"/>
    </source>
</evidence>
<dbReference type="InterPro" id="IPR036869">
    <property type="entry name" value="J_dom_sf"/>
</dbReference>
<name>A0AAD5WNF9_9PEZI</name>
<dbReference type="InterPro" id="IPR018253">
    <property type="entry name" value="DnaJ_domain_CS"/>
</dbReference>
<sequence length="547" mass="60990">MSVLPPDPYKVLSIAPDVQLSDIRAAHRKLVKLYHPDKIAPDASDDERREKEDEFKNVQKAYELLSDENERRKYDEKVRLQKKYNDLRRAAAGASAFASAHKRPAWDGAPTGGVRVHTVNPRPDTFTPKSPPRDSADQYQRSPKPTPDHIRADRVRPNISVKYTTSEPRHPRRTPSPSDEAAEARQRAVEDKERDLAKRERELKKKEKALKSEKRSSDNPTRTKEEKANRKSKEAYVEEPQRGSEEVFVSKSAAKAKSSSKPHKSHRKHDRSRSRSKTRAADKPIKKKESLGRTHLRAEVEEADDTDTGVDSGTDDVTRKLSSAMAYMSITPKHKAKTFHGEFPASKPCVPTPPPQAASAHPPPPPANIVNVDPSTRHGASPPNLHRSSTAPQGSFARPIPGSGEPQYTHYEASPNSGRTRSRLTQSYYPEEEEIPAEDHRASRPRRGSSNAYTPQAHSYRQQAYPVPVAEEYFPPPQYYPHGASGHSPKHAHIHSGFRHVAGTAPGPMPFKRVNTSPSYGYDDVQYAQVPHQGYSPGMAYSGGGMA</sequence>
<organism evidence="3 4">
    <name type="scientific">Zalerion maritima</name>
    <dbReference type="NCBI Taxonomy" id="339359"/>
    <lineage>
        <taxon>Eukaryota</taxon>
        <taxon>Fungi</taxon>
        <taxon>Dikarya</taxon>
        <taxon>Ascomycota</taxon>
        <taxon>Pezizomycotina</taxon>
        <taxon>Sordariomycetes</taxon>
        <taxon>Lulworthiomycetidae</taxon>
        <taxon>Lulworthiales</taxon>
        <taxon>Lulworthiaceae</taxon>
        <taxon>Zalerion</taxon>
    </lineage>
</organism>
<dbReference type="Gene3D" id="1.10.287.110">
    <property type="entry name" value="DnaJ domain"/>
    <property type="match status" value="1"/>
</dbReference>
<evidence type="ECO:0000313" key="3">
    <source>
        <dbReference type="EMBL" id="KAJ2893296.1"/>
    </source>
</evidence>
<feature type="compositionally biased region" description="Pro residues" evidence="1">
    <location>
        <begin position="350"/>
        <end position="367"/>
    </location>
</feature>
<dbReference type="SMART" id="SM00271">
    <property type="entry name" value="DnaJ"/>
    <property type="match status" value="1"/>
</dbReference>